<dbReference type="InterPro" id="IPR013780">
    <property type="entry name" value="Glyco_hydro_b"/>
</dbReference>
<dbReference type="InterPro" id="IPR039743">
    <property type="entry name" value="6GAL/EXGAL"/>
</dbReference>
<dbReference type="Gene3D" id="2.60.40.1180">
    <property type="entry name" value="Golgi alpha-mannosidase II"/>
    <property type="match status" value="1"/>
</dbReference>
<dbReference type="GO" id="GO:0004553">
    <property type="term" value="F:hydrolase activity, hydrolyzing O-glycosyl compounds"/>
    <property type="evidence" value="ECO:0007669"/>
    <property type="project" value="InterPro"/>
</dbReference>
<evidence type="ECO:0000313" key="4">
    <source>
        <dbReference type="EMBL" id="VYT02660.1"/>
    </source>
</evidence>
<dbReference type="EMBL" id="CACRTD010000025">
    <property type="protein sequence ID" value="VYT02660.1"/>
    <property type="molecule type" value="Genomic_DNA"/>
</dbReference>
<dbReference type="AlphaFoldDB" id="A0A6N2TAT3"/>
<sequence>MNRMKGKKILAALGFFSIAGVAGGCSQPAPNIRYQIETDQPCQTMAYFSASDAWSMQFIGLWPQEEQNQIADWLFSTENDANGQPKGIGLSLWRFNVGAGSTEQGEDSQIASPWMRAECFLNPDGTYDWNKQQGQRNFLKLAKERGVNKFLAFLNSPPVYYTQNGLATNTGRGGTANLKPDCYEKYARFLADVVQGVEQHDGIKFNYICPFNEPDGHWNWVGPKQEGCPATNREIARTVRLLSKEFVDRNMDTQIMVNESSDYRCMFRTHETDWQRGYQIQAFFCPDSVDTYLGDTPNVPRLMLGHSYWTTTPLSELRNIRCQLRDTLDKHQVGFWQTETCIMGNDEEIGGGNGFDHTMKTALYVARIIHHDIVYAKAESWQWWRAIGGDYKDGLIREYTTDDNFLDGRVEDSKLMWALGNYSRFIRPGAVRLSVSAFDQTDALIPDGDTDQQGLMCSAYKNVDGTYVMVVINYANEEKEFSIHKRKVGNAQWQIYRTSDKEGEDLLPVGTVKSGKIVQIPARSIITLQSK</sequence>
<dbReference type="PANTHER" id="PTHR42767:SF1">
    <property type="entry name" value="ENDO-BETA-1,6-GALACTANASE-LIKE DOMAIN-CONTAINING PROTEIN"/>
    <property type="match status" value="1"/>
</dbReference>
<evidence type="ECO:0000259" key="2">
    <source>
        <dbReference type="Pfam" id="PF14587"/>
    </source>
</evidence>
<dbReference type="SUPFAM" id="SSF51445">
    <property type="entry name" value="(Trans)glycosidases"/>
    <property type="match status" value="1"/>
</dbReference>
<protein>
    <recommendedName>
        <fullName evidence="5">Xylanase</fullName>
    </recommendedName>
</protein>
<evidence type="ECO:0008006" key="5">
    <source>
        <dbReference type="Google" id="ProtNLM"/>
    </source>
</evidence>
<feature type="chain" id="PRO_5026857114" description="Xylanase" evidence="1">
    <location>
        <begin position="23"/>
        <end position="531"/>
    </location>
</feature>
<evidence type="ECO:0000259" key="3">
    <source>
        <dbReference type="Pfam" id="PF17189"/>
    </source>
</evidence>
<dbReference type="SUPFAM" id="SSF51011">
    <property type="entry name" value="Glycosyl hydrolase domain"/>
    <property type="match status" value="1"/>
</dbReference>
<dbReference type="PROSITE" id="PS51257">
    <property type="entry name" value="PROKAR_LIPOPROTEIN"/>
    <property type="match status" value="1"/>
</dbReference>
<feature type="signal peptide" evidence="1">
    <location>
        <begin position="1"/>
        <end position="22"/>
    </location>
</feature>
<dbReference type="InterPro" id="IPR017853">
    <property type="entry name" value="GH"/>
</dbReference>
<feature type="domain" description="Endo-beta-1,6-galactanase-like" evidence="2">
    <location>
        <begin position="35"/>
        <end position="396"/>
    </location>
</feature>
<gene>
    <name evidence="4" type="ORF">BOLFYP28_01123</name>
</gene>
<reference evidence="4" key="1">
    <citation type="submission" date="2019-11" db="EMBL/GenBank/DDBJ databases">
        <authorList>
            <person name="Feng L."/>
        </authorList>
    </citation>
    <scope>NUCLEOTIDE SEQUENCE</scope>
    <source>
        <strain evidence="4">BovatusLFYP28</strain>
    </source>
</reference>
<proteinExistence type="predicted"/>
<dbReference type="Pfam" id="PF17189">
    <property type="entry name" value="Glyco_hydro_30C"/>
    <property type="match status" value="1"/>
</dbReference>
<organism evidence="4">
    <name type="scientific">Bacteroides ovatus</name>
    <dbReference type="NCBI Taxonomy" id="28116"/>
    <lineage>
        <taxon>Bacteria</taxon>
        <taxon>Pseudomonadati</taxon>
        <taxon>Bacteroidota</taxon>
        <taxon>Bacteroidia</taxon>
        <taxon>Bacteroidales</taxon>
        <taxon>Bacteroidaceae</taxon>
        <taxon>Bacteroides</taxon>
    </lineage>
</organism>
<evidence type="ECO:0000256" key="1">
    <source>
        <dbReference type="SAM" id="SignalP"/>
    </source>
</evidence>
<dbReference type="InterPro" id="IPR033452">
    <property type="entry name" value="GH30_C"/>
</dbReference>
<dbReference type="PANTHER" id="PTHR42767">
    <property type="entry name" value="ENDO-BETA-1,6-GALACTANASE"/>
    <property type="match status" value="1"/>
</dbReference>
<dbReference type="RefSeq" id="WP_407933240.1">
    <property type="nucleotide sequence ID" value="NZ_CACRTD010000025.1"/>
</dbReference>
<feature type="domain" description="Glycosyl hydrolase family 30 beta sandwich" evidence="3">
    <location>
        <begin position="429"/>
        <end position="528"/>
    </location>
</feature>
<dbReference type="InterPro" id="IPR039514">
    <property type="entry name" value="6GAL-like"/>
</dbReference>
<dbReference type="Pfam" id="PF14587">
    <property type="entry name" value="Glyco_hydr_30_2"/>
    <property type="match status" value="1"/>
</dbReference>
<dbReference type="Gene3D" id="3.20.20.80">
    <property type="entry name" value="Glycosidases"/>
    <property type="match status" value="1"/>
</dbReference>
<accession>A0A6N2TAT3</accession>
<name>A0A6N2TAT3_BACOV</name>
<keyword evidence="1" id="KW-0732">Signal</keyword>